<dbReference type="Proteomes" id="UP001589693">
    <property type="component" value="Unassembled WGS sequence"/>
</dbReference>
<protein>
    <submittedName>
        <fullName evidence="3">Alpha/beta fold hydrolase</fullName>
    </submittedName>
</protein>
<dbReference type="GO" id="GO:0016787">
    <property type="term" value="F:hydrolase activity"/>
    <property type="evidence" value="ECO:0007669"/>
    <property type="project" value="UniProtKB-KW"/>
</dbReference>
<accession>A0ABV6A5V5</accession>
<evidence type="ECO:0000313" key="4">
    <source>
        <dbReference type="Proteomes" id="UP001589693"/>
    </source>
</evidence>
<dbReference type="PRINTS" id="PR00111">
    <property type="entry name" value="ABHYDROLASE"/>
</dbReference>
<proteinExistence type="predicted"/>
<dbReference type="SUPFAM" id="SSF53474">
    <property type="entry name" value="alpha/beta-Hydrolases"/>
    <property type="match status" value="1"/>
</dbReference>
<sequence length="252" mass="27198">MIPHQTQGTGEHRVIALHGWFGDRTAFAPLWPHLDESAFTYAFPDYRGYGEAKATPGEFTMAEIAGDVLSLADHLGWEHFSLVGHSMGGMAAQRVLADAPERVRALVGVSPVPATGVPFDEQTWDLFSGAVDDPANRRAIIDMTTGGTLPGRWLDAMVARSLACSTVEAFRDYLAAWVKTDFHSEIEGNTVPALAVVGGQDPALSAEVMRATWMTHYPNARLEVLADAGHYAMDEAPLTLTARVESFLTASG</sequence>
<reference evidence="3 4" key="1">
    <citation type="submission" date="2024-09" db="EMBL/GenBank/DDBJ databases">
        <authorList>
            <person name="Sun Q."/>
            <person name="Mori K."/>
        </authorList>
    </citation>
    <scope>NUCLEOTIDE SEQUENCE [LARGE SCALE GENOMIC DNA]</scope>
    <source>
        <strain evidence="3 4">TBRC 7907</strain>
    </source>
</reference>
<evidence type="ECO:0000259" key="2">
    <source>
        <dbReference type="Pfam" id="PF00561"/>
    </source>
</evidence>
<name>A0ABV6A5V5_9PSEU</name>
<gene>
    <name evidence="3" type="ORF">ACFFQA_31840</name>
</gene>
<keyword evidence="4" id="KW-1185">Reference proteome</keyword>
<keyword evidence="1 3" id="KW-0378">Hydrolase</keyword>
<dbReference type="InterPro" id="IPR029058">
    <property type="entry name" value="AB_hydrolase_fold"/>
</dbReference>
<dbReference type="Gene3D" id="3.40.50.1820">
    <property type="entry name" value="alpha/beta hydrolase"/>
    <property type="match status" value="1"/>
</dbReference>
<dbReference type="PANTHER" id="PTHR43798">
    <property type="entry name" value="MONOACYLGLYCEROL LIPASE"/>
    <property type="match status" value="1"/>
</dbReference>
<dbReference type="RefSeq" id="WP_377860363.1">
    <property type="nucleotide sequence ID" value="NZ_JBHLZU010000027.1"/>
</dbReference>
<organism evidence="3 4">
    <name type="scientific">Allokutzneria oryzae</name>
    <dbReference type="NCBI Taxonomy" id="1378989"/>
    <lineage>
        <taxon>Bacteria</taxon>
        <taxon>Bacillati</taxon>
        <taxon>Actinomycetota</taxon>
        <taxon>Actinomycetes</taxon>
        <taxon>Pseudonocardiales</taxon>
        <taxon>Pseudonocardiaceae</taxon>
        <taxon>Allokutzneria</taxon>
    </lineage>
</organism>
<dbReference type="InterPro" id="IPR050266">
    <property type="entry name" value="AB_hydrolase_sf"/>
</dbReference>
<feature type="domain" description="AB hydrolase-1" evidence="2">
    <location>
        <begin position="14"/>
        <end position="237"/>
    </location>
</feature>
<comment type="caution">
    <text evidence="3">The sequence shown here is derived from an EMBL/GenBank/DDBJ whole genome shotgun (WGS) entry which is preliminary data.</text>
</comment>
<dbReference type="InterPro" id="IPR000073">
    <property type="entry name" value="AB_hydrolase_1"/>
</dbReference>
<dbReference type="PANTHER" id="PTHR43798:SF31">
    <property type="entry name" value="AB HYDROLASE SUPERFAMILY PROTEIN YCLE"/>
    <property type="match status" value="1"/>
</dbReference>
<evidence type="ECO:0000256" key="1">
    <source>
        <dbReference type="ARBA" id="ARBA00022801"/>
    </source>
</evidence>
<dbReference type="EMBL" id="JBHLZU010000027">
    <property type="protein sequence ID" value="MFB9908552.1"/>
    <property type="molecule type" value="Genomic_DNA"/>
</dbReference>
<evidence type="ECO:0000313" key="3">
    <source>
        <dbReference type="EMBL" id="MFB9908552.1"/>
    </source>
</evidence>
<dbReference type="Pfam" id="PF00561">
    <property type="entry name" value="Abhydrolase_1"/>
    <property type="match status" value="1"/>
</dbReference>